<accession>A0A9P0HAZ4</accession>
<evidence type="ECO:0000313" key="2">
    <source>
        <dbReference type="EMBL" id="CAH1398643.1"/>
    </source>
</evidence>
<proteinExistence type="predicted"/>
<sequence length="185" mass="20493">MRASNINNNNNNKGVMVEGGTPGQWTMRLALAGFKHSPVSKGERSVEQRPSDSLRTLIMMNAYKTLSKANLLKDLNILLILNWITRRDALDRKSVSTANPSPHAYHPKQVYQSAGRQLRIRDDTKTKSPANPRHLSSLHQSDCPIAIICNSLHYRSSSVVIASSPPFWRNGSQFASSLLVEDSGA</sequence>
<dbReference type="OrthoDB" id="10472891at2759"/>
<name>A0A9P0HAZ4_NEZVI</name>
<organism evidence="2 3">
    <name type="scientific">Nezara viridula</name>
    <name type="common">Southern green stink bug</name>
    <name type="synonym">Cimex viridulus</name>
    <dbReference type="NCBI Taxonomy" id="85310"/>
    <lineage>
        <taxon>Eukaryota</taxon>
        <taxon>Metazoa</taxon>
        <taxon>Ecdysozoa</taxon>
        <taxon>Arthropoda</taxon>
        <taxon>Hexapoda</taxon>
        <taxon>Insecta</taxon>
        <taxon>Pterygota</taxon>
        <taxon>Neoptera</taxon>
        <taxon>Paraneoptera</taxon>
        <taxon>Hemiptera</taxon>
        <taxon>Heteroptera</taxon>
        <taxon>Panheteroptera</taxon>
        <taxon>Pentatomomorpha</taxon>
        <taxon>Pentatomoidea</taxon>
        <taxon>Pentatomidae</taxon>
        <taxon>Pentatominae</taxon>
        <taxon>Nezara</taxon>
    </lineage>
</organism>
<dbReference type="Proteomes" id="UP001152798">
    <property type="component" value="Chromosome 4"/>
</dbReference>
<evidence type="ECO:0000256" key="1">
    <source>
        <dbReference type="SAM" id="MobiDB-lite"/>
    </source>
</evidence>
<feature type="region of interest" description="Disordered" evidence="1">
    <location>
        <begin position="94"/>
        <end position="117"/>
    </location>
</feature>
<reference evidence="2" key="1">
    <citation type="submission" date="2022-01" db="EMBL/GenBank/DDBJ databases">
        <authorList>
            <person name="King R."/>
        </authorList>
    </citation>
    <scope>NUCLEOTIDE SEQUENCE</scope>
</reference>
<gene>
    <name evidence="2" type="ORF">NEZAVI_LOCUS8249</name>
</gene>
<keyword evidence="3" id="KW-1185">Reference proteome</keyword>
<protein>
    <submittedName>
        <fullName evidence="2">Uncharacterized protein</fullName>
    </submittedName>
</protein>
<dbReference type="EMBL" id="OV725080">
    <property type="protein sequence ID" value="CAH1398643.1"/>
    <property type="molecule type" value="Genomic_DNA"/>
</dbReference>
<dbReference type="AlphaFoldDB" id="A0A9P0HAZ4"/>
<evidence type="ECO:0000313" key="3">
    <source>
        <dbReference type="Proteomes" id="UP001152798"/>
    </source>
</evidence>